<dbReference type="Gene3D" id="3.10.180.10">
    <property type="entry name" value="2,3-Dihydroxybiphenyl 1,2-Dioxygenase, domain 1"/>
    <property type="match status" value="1"/>
</dbReference>
<name>A0ABZ0W2N6_9BACT</name>
<dbReference type="SUPFAM" id="SSF54593">
    <property type="entry name" value="Glyoxalase/Bleomycin resistance protein/Dihydroxybiphenyl dioxygenase"/>
    <property type="match status" value="1"/>
</dbReference>
<dbReference type="EMBL" id="CP139960">
    <property type="protein sequence ID" value="WQD36295.1"/>
    <property type="molecule type" value="Genomic_DNA"/>
</dbReference>
<dbReference type="Proteomes" id="UP001325680">
    <property type="component" value="Chromosome"/>
</dbReference>
<dbReference type="InterPro" id="IPR029068">
    <property type="entry name" value="Glyas_Bleomycin-R_OHBP_Dase"/>
</dbReference>
<reference evidence="1 2" key="1">
    <citation type="submission" date="2023-12" db="EMBL/GenBank/DDBJ databases">
        <title>Genome sequencing and assembly of bacterial species from a model synthetic community.</title>
        <authorList>
            <person name="Hogle S.L."/>
        </authorList>
    </citation>
    <scope>NUCLEOTIDE SEQUENCE [LARGE SCALE GENOMIC DNA]</scope>
    <source>
        <strain evidence="1 2">HAMBI_3031</strain>
    </source>
</reference>
<proteinExistence type="predicted"/>
<dbReference type="RefSeq" id="WP_114789950.1">
    <property type="nucleotide sequence ID" value="NZ_CP139960.1"/>
</dbReference>
<accession>A0ABZ0W2N6</accession>
<gene>
    <name evidence="1" type="ORF">U0035_11535</name>
</gene>
<evidence type="ECO:0000313" key="2">
    <source>
        <dbReference type="Proteomes" id="UP001325680"/>
    </source>
</evidence>
<keyword evidence="2" id="KW-1185">Reference proteome</keyword>
<protein>
    <submittedName>
        <fullName evidence="1">Uncharacterized protein</fullName>
    </submittedName>
</protein>
<organism evidence="1 2">
    <name type="scientific">Niabella yanshanensis</name>
    <dbReference type="NCBI Taxonomy" id="577386"/>
    <lineage>
        <taxon>Bacteria</taxon>
        <taxon>Pseudomonadati</taxon>
        <taxon>Bacteroidota</taxon>
        <taxon>Chitinophagia</taxon>
        <taxon>Chitinophagales</taxon>
        <taxon>Chitinophagaceae</taxon>
        <taxon>Niabella</taxon>
    </lineage>
</organism>
<evidence type="ECO:0000313" key="1">
    <source>
        <dbReference type="EMBL" id="WQD36295.1"/>
    </source>
</evidence>
<sequence length="65" mass="7398">MLADFIGVDHNGQGFRPVTIGYNVESKEEVLEIYDQLKDKVIILKEPTEPLFGGLFFYFTDIEGT</sequence>